<dbReference type="PANTHER" id="PTHR10352">
    <property type="entry name" value="EUKARYOTIC TRANSLATION INITIATION FACTOR 3 SUBUNIT G"/>
    <property type="match status" value="1"/>
</dbReference>
<sequence>MVNTSWADDQSEEVLNVPMVVSDQDGVKVIVEYKINDDGRKVKITRKIKTKTVQEKVNKSVAERKKWAKFGEEKDQPAGPNSSTASVTEQVFLKLSQWGEEKAEEEDASLKESLASRQILCRLCQGNHFTAKCPYKDKLGTIQEITAAAQLPAKDGSAASAATSPMMPGVGGEKKRAYIPPHLRDGGSKLKSPEPSRGGRDEYPTIRLTNLSEDTKEPDVQALCRPFGPLARVFLAKHYQTGVCKGYAFVSYYSSENAEAAIKKLNGYGYDSLILGAEWSSSDKK</sequence>
<comment type="subcellular location">
    <subcellularLocation>
        <location evidence="5">Cytoplasm</location>
    </subcellularLocation>
</comment>
<feature type="region of interest" description="Disordered" evidence="7">
    <location>
        <begin position="181"/>
        <end position="203"/>
    </location>
</feature>
<dbReference type="InterPro" id="IPR024675">
    <property type="entry name" value="eIF3g_N"/>
</dbReference>
<comment type="similarity">
    <text evidence="5">Belongs to the eIF-3 subunit G family.</text>
</comment>
<evidence type="ECO:0000256" key="7">
    <source>
        <dbReference type="SAM" id="MobiDB-lite"/>
    </source>
</evidence>
<dbReference type="PIRSF" id="PIRSF037949">
    <property type="entry name" value="Transl_init_eIF-3_RNA-bind"/>
    <property type="match status" value="1"/>
</dbReference>
<dbReference type="GO" id="GO:0005852">
    <property type="term" value="C:eukaryotic translation initiation factor 3 complex"/>
    <property type="evidence" value="ECO:0007669"/>
    <property type="project" value="UniProtKB-UniRule"/>
</dbReference>
<protein>
    <recommendedName>
        <fullName evidence="5">Eukaryotic translation initiation factor 3 subunit G</fullName>
        <shortName evidence="5">eIF3g</shortName>
    </recommendedName>
    <alternativeName>
        <fullName evidence="5">Eukaryotic translation initiation factor 3 RNA-binding subunit</fullName>
        <shortName evidence="5">eIF-3 RNA-binding subunit</shortName>
    </alternativeName>
    <alternativeName>
        <fullName evidence="5">Translation initiation factor eIF3 p33 subunit homolog</fullName>
        <shortName evidence="5">eIF3 p33 homolog</shortName>
    </alternativeName>
</protein>
<dbReference type="CDD" id="cd12408">
    <property type="entry name" value="RRM_eIF3G_like"/>
    <property type="match status" value="1"/>
</dbReference>
<evidence type="ECO:0000256" key="4">
    <source>
        <dbReference type="ARBA" id="ARBA00022917"/>
    </source>
</evidence>
<keyword evidence="4 5" id="KW-0648">Protein biosynthesis</keyword>
<dbReference type="CDD" id="cd12933">
    <property type="entry name" value="eIF3G"/>
    <property type="match status" value="1"/>
</dbReference>
<keyword evidence="2 5" id="KW-0396">Initiation factor</keyword>
<evidence type="ECO:0000256" key="2">
    <source>
        <dbReference type="ARBA" id="ARBA00022540"/>
    </source>
</evidence>
<proteinExistence type="inferred from homology"/>
<dbReference type="InterPro" id="IPR034240">
    <property type="entry name" value="eIF3G_RRM"/>
</dbReference>
<feature type="domain" description="RRM" evidence="8">
    <location>
        <begin position="204"/>
        <end position="282"/>
    </location>
</feature>
<dbReference type="Gene3D" id="3.30.70.330">
    <property type="match status" value="1"/>
</dbReference>
<evidence type="ECO:0000256" key="3">
    <source>
        <dbReference type="ARBA" id="ARBA00022884"/>
    </source>
</evidence>
<dbReference type="PROSITE" id="PS50102">
    <property type="entry name" value="RRM"/>
    <property type="match status" value="1"/>
</dbReference>
<evidence type="ECO:0000313" key="9">
    <source>
        <dbReference type="EMBL" id="OMH86127.1"/>
    </source>
</evidence>
<comment type="function">
    <text evidence="5">RNA-binding component of the eukaryotic translation initiation factor 3 (eIF-3) complex, which is involved in protein synthesis of a specialized repertoire of mRNAs and, together with other initiation factors, stimulates binding of mRNA and methionyl-tRNAi to the 40S ribosome. The eIF-3 complex specifically targets and initiates translation of a subset of mRNAs involved in cell proliferation. This subunit can bind 18S rRNA.</text>
</comment>
<keyword evidence="10" id="KW-1185">Reference proteome</keyword>
<dbReference type="AlphaFoldDB" id="A0A1R1PYW1"/>
<dbReference type="HAMAP" id="MF_03006">
    <property type="entry name" value="eIF3g"/>
    <property type="match status" value="1"/>
</dbReference>
<reference evidence="10" key="1">
    <citation type="submission" date="2017-01" db="EMBL/GenBank/DDBJ databases">
        <authorList>
            <person name="Wang Y."/>
            <person name="White M."/>
            <person name="Kvist S."/>
            <person name="Moncalvo J.-M."/>
        </authorList>
    </citation>
    <scope>NUCLEOTIDE SEQUENCE [LARGE SCALE GENOMIC DNA]</scope>
    <source>
        <strain evidence="10">COL-18-3</strain>
    </source>
</reference>
<evidence type="ECO:0000256" key="1">
    <source>
        <dbReference type="ARBA" id="ARBA00022490"/>
    </source>
</evidence>
<dbReference type="Pfam" id="PF00076">
    <property type="entry name" value="RRM_1"/>
    <property type="match status" value="1"/>
</dbReference>
<accession>A0A1R1PYW1</accession>
<comment type="caution">
    <text evidence="9">The sequence shown here is derived from an EMBL/GenBank/DDBJ whole genome shotgun (WGS) entry which is preliminary data.</text>
</comment>
<dbReference type="OrthoDB" id="639027at2759"/>
<evidence type="ECO:0000259" key="8">
    <source>
        <dbReference type="PROSITE" id="PS50102"/>
    </source>
</evidence>
<evidence type="ECO:0000256" key="6">
    <source>
        <dbReference type="PROSITE-ProRule" id="PRU00176"/>
    </source>
</evidence>
<dbReference type="GO" id="GO:0016282">
    <property type="term" value="C:eukaryotic 43S preinitiation complex"/>
    <property type="evidence" value="ECO:0007669"/>
    <property type="project" value="UniProtKB-UniRule"/>
</dbReference>
<dbReference type="GO" id="GO:0001732">
    <property type="term" value="P:formation of cytoplasmic translation initiation complex"/>
    <property type="evidence" value="ECO:0007669"/>
    <property type="project" value="UniProtKB-UniRule"/>
</dbReference>
<organism evidence="9 10">
    <name type="scientific">Zancudomyces culisetae</name>
    <name type="common">Gut fungus</name>
    <name type="synonym">Smittium culisetae</name>
    <dbReference type="NCBI Taxonomy" id="1213189"/>
    <lineage>
        <taxon>Eukaryota</taxon>
        <taxon>Fungi</taxon>
        <taxon>Fungi incertae sedis</taxon>
        <taxon>Zoopagomycota</taxon>
        <taxon>Kickxellomycotina</taxon>
        <taxon>Harpellomycetes</taxon>
        <taxon>Harpellales</taxon>
        <taxon>Legeriomycetaceae</taxon>
        <taxon>Zancudomyces</taxon>
    </lineage>
</organism>
<keyword evidence="1 5" id="KW-0963">Cytoplasm</keyword>
<keyword evidence="3 6" id="KW-0694">RNA-binding</keyword>
<evidence type="ECO:0000256" key="5">
    <source>
        <dbReference type="HAMAP-Rule" id="MF_03006"/>
    </source>
</evidence>
<dbReference type="InterPro" id="IPR017334">
    <property type="entry name" value="eIF3_g"/>
</dbReference>
<dbReference type="GO" id="GO:0003723">
    <property type="term" value="F:RNA binding"/>
    <property type="evidence" value="ECO:0007669"/>
    <property type="project" value="UniProtKB-UniRule"/>
</dbReference>
<gene>
    <name evidence="5" type="primary">TIF35</name>
    <name evidence="9" type="ORF">AX774_g314</name>
</gene>
<dbReference type="InterPro" id="IPR035979">
    <property type="entry name" value="RBD_domain_sf"/>
</dbReference>
<dbReference type="InterPro" id="IPR000504">
    <property type="entry name" value="RRM_dom"/>
</dbReference>
<dbReference type="EMBL" id="LSSK01000016">
    <property type="protein sequence ID" value="OMH86127.1"/>
    <property type="molecule type" value="Genomic_DNA"/>
</dbReference>
<dbReference type="SUPFAM" id="SSF54928">
    <property type="entry name" value="RNA-binding domain, RBD"/>
    <property type="match status" value="1"/>
</dbReference>
<comment type="subunit">
    <text evidence="5">Component of the eukaryotic translation initiation factor 3 (eIF-3) complex.</text>
</comment>
<dbReference type="GO" id="GO:0033290">
    <property type="term" value="C:eukaryotic 48S preinitiation complex"/>
    <property type="evidence" value="ECO:0007669"/>
    <property type="project" value="UniProtKB-UniRule"/>
</dbReference>
<dbReference type="SMART" id="SM00360">
    <property type="entry name" value="RRM"/>
    <property type="match status" value="1"/>
</dbReference>
<dbReference type="Pfam" id="PF12353">
    <property type="entry name" value="eIF3g"/>
    <property type="match status" value="1"/>
</dbReference>
<evidence type="ECO:0000313" key="10">
    <source>
        <dbReference type="Proteomes" id="UP000188320"/>
    </source>
</evidence>
<dbReference type="GO" id="GO:0003743">
    <property type="term" value="F:translation initiation factor activity"/>
    <property type="evidence" value="ECO:0007669"/>
    <property type="project" value="UniProtKB-UniRule"/>
</dbReference>
<dbReference type="Proteomes" id="UP000188320">
    <property type="component" value="Unassembled WGS sequence"/>
</dbReference>
<name>A0A1R1PYW1_ZANCU</name>
<dbReference type="InterPro" id="IPR012677">
    <property type="entry name" value="Nucleotide-bd_a/b_plait_sf"/>
</dbReference>